<gene>
    <name evidence="1" type="ORF">Vadar_003691</name>
</gene>
<proteinExistence type="predicted"/>
<keyword evidence="2" id="KW-1185">Reference proteome</keyword>
<name>A0ACB7YK62_9ERIC</name>
<comment type="caution">
    <text evidence="1">The sequence shown here is derived from an EMBL/GenBank/DDBJ whole genome shotgun (WGS) entry which is preliminary data.</text>
</comment>
<sequence length="761" mass="86195">MDERTNRNASLFTLFVDNLPEDVGLCWFKNLFNKFGVVRDAFIPLKKSKISGRRFGFVRYSCAVSADVAISETNGLWIGDRKLFVKQANFEKKGVNQEQKKIQTGMSNGGGVGLENFSQQNWGKWSFAEVVKEHRNSTSLSISVNEAAHEWLRRSAVAELPSIWSLEMVRQAIDLNLGPNIQVRELGPTQILLTFDSIAAMAAAFAEGKLNCLKEWCGDKIHKWNPNMRLFPSRTVWLSCYGVPIHVWSSDTFSKIGKLWGEIIKLDDDIIKERNFSVGKILVSTSVIKNINQTIEMHCKGESFPVRIIEEQVVMPDFDRAEKFPVNKEETTRETKEEELGEDDNSRGDESKIDVDDDPFMVPNSIKSKTDDSCSNCDSLLGDSREDIESFEDIAVARQLENSMEVVEESLAKAFDEHERLKEISDGRVKKWREALTEVANLSGWDLPKEANGTGTHNIKNFHHGIEVIKQRARRHKGTGKVEGLLLNTEDIQVNAKPFEKMMDKLWYHGEKMMDKLCHLTSVLKGTEAVESRLLNLNDPKHVEVNAKAFEKMDNLWLLHLDYVDQTADFEHASRRLLWLSWKGFPLDCLPWDLSMEKLIALDLSYSSLKKFWNGYKASSCLKELKLANCSLSYLPNEIGNLISLQSLDLQQNNLITLPDRICNLTCLERLNLGRNNVSHLPTEIGNLVSLWDLSLEGTNICTLPDSISNLDRLISLTLFDCAKLQSLPKLPGRCGVCAEDCTSLESLPLELDQLGRIATY</sequence>
<protein>
    <submittedName>
        <fullName evidence="1">Uncharacterized protein</fullName>
    </submittedName>
</protein>
<organism evidence="1 2">
    <name type="scientific">Vaccinium darrowii</name>
    <dbReference type="NCBI Taxonomy" id="229202"/>
    <lineage>
        <taxon>Eukaryota</taxon>
        <taxon>Viridiplantae</taxon>
        <taxon>Streptophyta</taxon>
        <taxon>Embryophyta</taxon>
        <taxon>Tracheophyta</taxon>
        <taxon>Spermatophyta</taxon>
        <taxon>Magnoliopsida</taxon>
        <taxon>eudicotyledons</taxon>
        <taxon>Gunneridae</taxon>
        <taxon>Pentapetalae</taxon>
        <taxon>asterids</taxon>
        <taxon>Ericales</taxon>
        <taxon>Ericaceae</taxon>
        <taxon>Vaccinioideae</taxon>
        <taxon>Vaccinieae</taxon>
        <taxon>Vaccinium</taxon>
    </lineage>
</organism>
<reference evidence="1 2" key="1">
    <citation type="journal article" date="2021" name="Hortic Res">
        <title>High-quality reference genome and annotation aids understanding of berry development for evergreen blueberry (Vaccinium darrowii).</title>
        <authorList>
            <person name="Yu J."/>
            <person name="Hulse-Kemp A.M."/>
            <person name="Babiker E."/>
            <person name="Staton M."/>
        </authorList>
    </citation>
    <scope>NUCLEOTIDE SEQUENCE [LARGE SCALE GENOMIC DNA]</scope>
    <source>
        <strain evidence="2">cv. NJ 8807/NJ 8810</strain>
        <tissue evidence="1">Young leaf</tissue>
    </source>
</reference>
<evidence type="ECO:0000313" key="2">
    <source>
        <dbReference type="Proteomes" id="UP000828048"/>
    </source>
</evidence>
<evidence type="ECO:0000313" key="1">
    <source>
        <dbReference type="EMBL" id="KAH7853534.1"/>
    </source>
</evidence>
<dbReference type="EMBL" id="CM037161">
    <property type="protein sequence ID" value="KAH7853534.1"/>
    <property type="molecule type" value="Genomic_DNA"/>
</dbReference>
<accession>A0ACB7YK62</accession>
<dbReference type="Proteomes" id="UP000828048">
    <property type="component" value="Chromosome 11"/>
</dbReference>